<evidence type="ECO:0000313" key="1">
    <source>
        <dbReference type="EMBL" id="GFT62242.1"/>
    </source>
</evidence>
<evidence type="ECO:0000313" key="2">
    <source>
        <dbReference type="Proteomes" id="UP000887013"/>
    </source>
</evidence>
<reference evidence="1" key="1">
    <citation type="submission" date="2020-08" db="EMBL/GenBank/DDBJ databases">
        <title>Multicomponent nature underlies the extraordinary mechanical properties of spider dragline silk.</title>
        <authorList>
            <person name="Kono N."/>
            <person name="Nakamura H."/>
            <person name="Mori M."/>
            <person name="Yoshida Y."/>
            <person name="Ohtoshi R."/>
            <person name="Malay A.D."/>
            <person name="Moran D.A.P."/>
            <person name="Tomita M."/>
            <person name="Numata K."/>
            <person name="Arakawa K."/>
        </authorList>
    </citation>
    <scope>NUCLEOTIDE SEQUENCE</scope>
</reference>
<keyword evidence="2" id="KW-1185">Reference proteome</keyword>
<comment type="caution">
    <text evidence="1">The sequence shown here is derived from an EMBL/GenBank/DDBJ whole genome shotgun (WGS) entry which is preliminary data.</text>
</comment>
<dbReference type="Proteomes" id="UP000887013">
    <property type="component" value="Unassembled WGS sequence"/>
</dbReference>
<dbReference type="AlphaFoldDB" id="A0A8X6PFU7"/>
<dbReference type="EMBL" id="BMAW01019223">
    <property type="protein sequence ID" value="GFT62242.1"/>
    <property type="molecule type" value="Genomic_DNA"/>
</dbReference>
<organism evidence="1 2">
    <name type="scientific">Nephila pilipes</name>
    <name type="common">Giant wood spider</name>
    <name type="synonym">Nephila maculata</name>
    <dbReference type="NCBI Taxonomy" id="299642"/>
    <lineage>
        <taxon>Eukaryota</taxon>
        <taxon>Metazoa</taxon>
        <taxon>Ecdysozoa</taxon>
        <taxon>Arthropoda</taxon>
        <taxon>Chelicerata</taxon>
        <taxon>Arachnida</taxon>
        <taxon>Araneae</taxon>
        <taxon>Araneomorphae</taxon>
        <taxon>Entelegynae</taxon>
        <taxon>Araneoidea</taxon>
        <taxon>Nephilidae</taxon>
        <taxon>Nephila</taxon>
    </lineage>
</organism>
<protein>
    <submittedName>
        <fullName evidence="1">Uncharacterized protein</fullName>
    </submittedName>
</protein>
<sequence>MSEVISHYPYNFIISYILCVLYQPHAGTGLLQSNGYGTCVVPGNELVVESWLVPSNFHAIQGIFQLVVLGSNLTWSQQLYPNIINTDIYDHDLCVYL</sequence>
<proteinExistence type="predicted"/>
<name>A0A8X6PFU7_NEPPI</name>
<accession>A0A8X6PFU7</accession>
<gene>
    <name evidence="1" type="ORF">NPIL_454581</name>
</gene>